<evidence type="ECO:0000256" key="4">
    <source>
        <dbReference type="SAM" id="Phobius"/>
    </source>
</evidence>
<evidence type="ECO:0000259" key="5">
    <source>
        <dbReference type="PROSITE" id="PS50927"/>
    </source>
</evidence>
<dbReference type="InterPro" id="IPR036426">
    <property type="entry name" value="Bulb-type_lectin_dom_sf"/>
</dbReference>
<keyword evidence="2" id="KW-1015">Disulfide bond</keyword>
<keyword evidence="7" id="KW-1185">Reference proteome</keyword>
<dbReference type="AlphaFoldDB" id="A0AAN9EH72"/>
<evidence type="ECO:0000313" key="6">
    <source>
        <dbReference type="EMBL" id="KAK7257029.1"/>
    </source>
</evidence>
<evidence type="ECO:0000256" key="1">
    <source>
        <dbReference type="ARBA" id="ARBA00022729"/>
    </source>
</evidence>
<evidence type="ECO:0000313" key="7">
    <source>
        <dbReference type="Proteomes" id="UP001372338"/>
    </source>
</evidence>
<comment type="caution">
    <text evidence="6">The sequence shown here is derived from an EMBL/GenBank/DDBJ whole genome shotgun (WGS) entry which is preliminary data.</text>
</comment>
<keyword evidence="1" id="KW-0732">Signal</keyword>
<dbReference type="EMBL" id="JAYWIO010000006">
    <property type="protein sequence ID" value="KAK7257029.1"/>
    <property type="molecule type" value="Genomic_DNA"/>
</dbReference>
<keyword evidence="4" id="KW-0472">Membrane</keyword>
<dbReference type="Gene3D" id="2.90.10.10">
    <property type="entry name" value="Bulb-type lectin domain"/>
    <property type="match status" value="1"/>
</dbReference>
<dbReference type="PANTHER" id="PTHR32444:SF183">
    <property type="entry name" value="APPLE DOMAIN-CONTAINING PROTEIN"/>
    <property type="match status" value="1"/>
</dbReference>
<feature type="transmembrane region" description="Helical" evidence="4">
    <location>
        <begin position="12"/>
        <end position="32"/>
    </location>
</feature>
<protein>
    <recommendedName>
        <fullName evidence="5">Bulb-type lectin domain-containing protein</fullName>
    </recommendedName>
</protein>
<evidence type="ECO:0000256" key="3">
    <source>
        <dbReference type="ARBA" id="ARBA00023180"/>
    </source>
</evidence>
<gene>
    <name evidence="6" type="ORF">RIF29_30708</name>
</gene>
<feature type="domain" description="Bulb-type lectin" evidence="5">
    <location>
        <begin position="36"/>
        <end position="156"/>
    </location>
</feature>
<dbReference type="PROSITE" id="PS50927">
    <property type="entry name" value="BULB_LECTIN"/>
    <property type="match status" value="1"/>
</dbReference>
<accession>A0AAN9EH72</accession>
<dbReference type="InterPro" id="IPR001480">
    <property type="entry name" value="Bulb-type_lectin_dom"/>
</dbReference>
<keyword evidence="3" id="KW-0325">Glycoprotein</keyword>
<dbReference type="Pfam" id="PF01453">
    <property type="entry name" value="B_lectin"/>
    <property type="match status" value="1"/>
</dbReference>
<proteinExistence type="predicted"/>
<dbReference type="SMART" id="SM00108">
    <property type="entry name" value="B_lectin"/>
    <property type="match status" value="1"/>
</dbReference>
<organism evidence="6 7">
    <name type="scientific">Crotalaria pallida</name>
    <name type="common">Smooth rattlebox</name>
    <name type="synonym">Crotalaria striata</name>
    <dbReference type="NCBI Taxonomy" id="3830"/>
    <lineage>
        <taxon>Eukaryota</taxon>
        <taxon>Viridiplantae</taxon>
        <taxon>Streptophyta</taxon>
        <taxon>Embryophyta</taxon>
        <taxon>Tracheophyta</taxon>
        <taxon>Spermatophyta</taxon>
        <taxon>Magnoliopsida</taxon>
        <taxon>eudicotyledons</taxon>
        <taxon>Gunneridae</taxon>
        <taxon>Pentapetalae</taxon>
        <taxon>rosids</taxon>
        <taxon>fabids</taxon>
        <taxon>Fabales</taxon>
        <taxon>Fabaceae</taxon>
        <taxon>Papilionoideae</taxon>
        <taxon>50 kb inversion clade</taxon>
        <taxon>genistoids sensu lato</taxon>
        <taxon>core genistoids</taxon>
        <taxon>Crotalarieae</taxon>
        <taxon>Crotalaria</taxon>
    </lineage>
</organism>
<evidence type="ECO:0000256" key="2">
    <source>
        <dbReference type="ARBA" id="ARBA00023157"/>
    </source>
</evidence>
<reference evidence="6 7" key="1">
    <citation type="submission" date="2024-01" db="EMBL/GenBank/DDBJ databases">
        <title>The genomes of 5 underutilized Papilionoideae crops provide insights into root nodulation and disease resistanc.</title>
        <authorList>
            <person name="Yuan L."/>
        </authorList>
    </citation>
    <scope>NUCLEOTIDE SEQUENCE [LARGE SCALE GENOMIC DNA]</scope>
    <source>
        <strain evidence="6">ZHUSHIDOU_FW_LH</strain>
        <tissue evidence="6">Leaf</tissue>
    </source>
</reference>
<dbReference type="Proteomes" id="UP001372338">
    <property type="component" value="Unassembled WGS sequence"/>
</dbReference>
<sequence length="304" mass="34332">MISCKLGKPYFLLPVFTYYSLCLWCWISSIHVEAANDTMKPGDSLSGSDKLYSQNGTYCLTFMGPRHFYLTISTIYWSVWIANRNQPVVNSSALKLSLDHSGELKIESQGRKPIILYSPPPPQAAANNSTVVATIKDTGNFVVQQLNPDGSTNSVLWQSFDYPTDSLLPGMKLGVVNHKTGYNLSLVSWLSWADPAPGPFSLEWEPKEGELIIRRRGQVIWRSGKLRDNRFEHISEDSRVYYTIVSNEDEDYFTIETSIKEQTRWMILPNGKLVGFKGTLIARADLCYGYNTDGGCQKWEIPTC</sequence>
<name>A0AAN9EH72_CROPI</name>
<keyword evidence="4" id="KW-1133">Transmembrane helix</keyword>
<dbReference type="PANTHER" id="PTHR32444">
    <property type="entry name" value="BULB-TYPE LECTIN DOMAIN-CONTAINING PROTEIN"/>
    <property type="match status" value="1"/>
</dbReference>
<keyword evidence="4" id="KW-0812">Transmembrane</keyword>
<dbReference type="SUPFAM" id="SSF51110">
    <property type="entry name" value="alpha-D-mannose-specific plant lectins"/>
    <property type="match status" value="1"/>
</dbReference>